<protein>
    <submittedName>
        <fullName evidence="1">Uncharacterized protein</fullName>
    </submittedName>
</protein>
<proteinExistence type="predicted"/>
<gene>
    <name evidence="1" type="ORF">SAMN05661012_00327</name>
    <name evidence="2" type="ORF">SR876_32390</name>
</gene>
<reference evidence="1 3" key="1">
    <citation type="submission" date="2016-11" db="EMBL/GenBank/DDBJ databases">
        <authorList>
            <person name="Jaros S."/>
            <person name="Januszkiewicz K."/>
            <person name="Wedrychowicz H."/>
        </authorList>
    </citation>
    <scope>NUCLEOTIDE SEQUENCE [LARGE SCALE GENOMIC DNA]</scope>
    <source>
        <strain evidence="1 3">DSM 784</strain>
    </source>
</reference>
<evidence type="ECO:0000313" key="3">
    <source>
        <dbReference type="Proteomes" id="UP000183788"/>
    </source>
</evidence>
<dbReference type="STRING" id="1004.SAMN05661012_00327"/>
<dbReference type="EMBL" id="FPIZ01000001">
    <property type="protein sequence ID" value="SFW16069.1"/>
    <property type="molecule type" value="Genomic_DNA"/>
</dbReference>
<organism evidence="1 3">
    <name type="scientific">Chitinophaga sancti</name>
    <dbReference type="NCBI Taxonomy" id="1004"/>
    <lineage>
        <taxon>Bacteria</taxon>
        <taxon>Pseudomonadati</taxon>
        <taxon>Bacteroidota</taxon>
        <taxon>Chitinophagia</taxon>
        <taxon>Chitinophagales</taxon>
        <taxon>Chitinophagaceae</taxon>
        <taxon>Chitinophaga</taxon>
    </lineage>
</organism>
<keyword evidence="4" id="KW-1185">Reference proteome</keyword>
<dbReference type="RefSeq" id="WP_072356859.1">
    <property type="nucleotide sequence ID" value="NZ_CP139972.1"/>
</dbReference>
<evidence type="ECO:0000313" key="2">
    <source>
        <dbReference type="EMBL" id="WQG89634.1"/>
    </source>
</evidence>
<evidence type="ECO:0000313" key="4">
    <source>
        <dbReference type="Proteomes" id="UP001326715"/>
    </source>
</evidence>
<dbReference type="Proteomes" id="UP000183788">
    <property type="component" value="Unassembled WGS sequence"/>
</dbReference>
<dbReference type="EMBL" id="CP140154">
    <property type="protein sequence ID" value="WQG89634.1"/>
    <property type="molecule type" value="Genomic_DNA"/>
</dbReference>
<accession>A0A1K1LYR3</accession>
<reference evidence="2 4" key="2">
    <citation type="submission" date="2023-11" db="EMBL/GenBank/DDBJ databases">
        <title>MicrobeMod: A computational toolkit for identifying prokaryotic methylation and restriction-modification with nanopore sequencing.</title>
        <authorList>
            <person name="Crits-Christoph A."/>
            <person name="Kang S.C."/>
            <person name="Lee H."/>
            <person name="Ostrov N."/>
        </authorList>
    </citation>
    <scope>NUCLEOTIDE SEQUENCE [LARGE SCALE GENOMIC DNA]</scope>
    <source>
        <strain evidence="2 4">ATCC 23090</strain>
    </source>
</reference>
<dbReference type="OrthoDB" id="1254943at2"/>
<dbReference type="Proteomes" id="UP001326715">
    <property type="component" value="Chromosome"/>
</dbReference>
<sequence length="319" mass="35091">MPITAITYQTATNGLSAAYRPILYRVTATPTAGTGQPPIVYCDIYFGGVFYKTLSKTLVFSSGEWQFDIQDAAQEYLKKYLAPNGGAMIYPADSVMTSVFCRFRASQITTDGFIQPEGIVPVQGTGTISPVSGGGTESNTSFIVNSTLQQEDNQVLSEHLNFFKAGTWSPNVFPLSHRPLSHRIKLGKSDYYPIINTDSSPIKGIIAYFRYKGQTTFNHAVKVFDNACPIVVPTAILSPVNPTTQLFRFSWNAMPYYVTGVKIEYRKTTDTGDFTVVFSDPNITYKDVTVPNGLYDIYFTAFGSCQGGRSGYLQSGLNP</sequence>
<dbReference type="AlphaFoldDB" id="A0A1K1LYR3"/>
<evidence type="ECO:0000313" key="1">
    <source>
        <dbReference type="EMBL" id="SFW16069.1"/>
    </source>
</evidence>
<name>A0A1K1LYR3_9BACT</name>